<dbReference type="Proteomes" id="UP001146120">
    <property type="component" value="Unassembled WGS sequence"/>
</dbReference>
<protein>
    <submittedName>
        <fullName evidence="1">Uncharacterized protein</fullName>
    </submittedName>
</protein>
<gene>
    <name evidence="1" type="ORF">N0F65_002996</name>
</gene>
<evidence type="ECO:0000313" key="1">
    <source>
        <dbReference type="EMBL" id="DAZ95686.1"/>
    </source>
</evidence>
<reference evidence="1" key="2">
    <citation type="journal article" date="2023" name="Microbiol Resour">
        <title>Decontamination and Annotation of the Draft Genome Sequence of the Oomycete Lagenidium giganteum ARSEF 373.</title>
        <authorList>
            <person name="Morgan W.R."/>
            <person name="Tartar A."/>
        </authorList>
    </citation>
    <scope>NUCLEOTIDE SEQUENCE</scope>
    <source>
        <strain evidence="1">ARSEF 373</strain>
    </source>
</reference>
<dbReference type="EMBL" id="DAKRPA010000194">
    <property type="protein sequence ID" value="DAZ95686.1"/>
    <property type="molecule type" value="Genomic_DNA"/>
</dbReference>
<dbReference type="AlphaFoldDB" id="A0AAV2YNF2"/>
<comment type="caution">
    <text evidence="1">The sequence shown here is derived from an EMBL/GenBank/DDBJ whole genome shotgun (WGS) entry which is preliminary data.</text>
</comment>
<accession>A0AAV2YNF2</accession>
<organism evidence="1 2">
    <name type="scientific">Lagenidium giganteum</name>
    <dbReference type="NCBI Taxonomy" id="4803"/>
    <lineage>
        <taxon>Eukaryota</taxon>
        <taxon>Sar</taxon>
        <taxon>Stramenopiles</taxon>
        <taxon>Oomycota</taxon>
        <taxon>Peronosporomycetes</taxon>
        <taxon>Pythiales</taxon>
        <taxon>Pythiaceae</taxon>
    </lineage>
</organism>
<sequence>MQPTSRQEHNAMAEFPYQEVAGSMMYLVIGTRPDLAFYVSEVRRFLANPGKLLFVAYRV</sequence>
<proteinExistence type="predicted"/>
<evidence type="ECO:0000313" key="2">
    <source>
        <dbReference type="Proteomes" id="UP001146120"/>
    </source>
</evidence>
<reference evidence="1" key="1">
    <citation type="submission" date="2022-11" db="EMBL/GenBank/DDBJ databases">
        <authorList>
            <person name="Morgan W.R."/>
            <person name="Tartar A."/>
        </authorList>
    </citation>
    <scope>NUCLEOTIDE SEQUENCE</scope>
    <source>
        <strain evidence="1">ARSEF 373</strain>
    </source>
</reference>
<name>A0AAV2YNF2_9STRA</name>
<keyword evidence="2" id="KW-1185">Reference proteome</keyword>